<dbReference type="Pfam" id="PF00561">
    <property type="entry name" value="Abhydrolase_1"/>
    <property type="match status" value="1"/>
</dbReference>
<name>A0A0K1EIN6_CHOCO</name>
<dbReference type="Gene3D" id="3.40.50.1820">
    <property type="entry name" value="alpha/beta hydrolase"/>
    <property type="match status" value="1"/>
</dbReference>
<accession>A0A0K1EIN6</accession>
<dbReference type="InterPro" id="IPR000073">
    <property type="entry name" value="AB_hydrolase_1"/>
</dbReference>
<dbReference type="GO" id="GO:0003824">
    <property type="term" value="F:catalytic activity"/>
    <property type="evidence" value="ECO:0007669"/>
    <property type="project" value="InterPro"/>
</dbReference>
<dbReference type="AlphaFoldDB" id="A0A0K1EIN6"/>
<dbReference type="InterPro" id="IPR000639">
    <property type="entry name" value="Epox_hydrolase-like"/>
</dbReference>
<evidence type="ECO:0000313" key="2">
    <source>
        <dbReference type="EMBL" id="AKT40719.1"/>
    </source>
</evidence>
<gene>
    <name evidence="2" type="ORF">CMC5_048750</name>
</gene>
<dbReference type="PANTHER" id="PTHR46438:SF11">
    <property type="entry name" value="LIPASE-RELATED"/>
    <property type="match status" value="1"/>
</dbReference>
<dbReference type="PRINTS" id="PR00111">
    <property type="entry name" value="ABHYDROLASE"/>
</dbReference>
<reference evidence="2 3" key="1">
    <citation type="submission" date="2015-07" db="EMBL/GenBank/DDBJ databases">
        <title>Genome analysis of myxobacterium Chondromyces crocatus Cm c5 reveals a high potential for natural compound synthesis and the genetic basis for the loss of fruiting body formation.</title>
        <authorList>
            <person name="Zaburannyi N."/>
            <person name="Bunk B."/>
            <person name="Maier J."/>
            <person name="Overmann J."/>
            <person name="Mueller R."/>
        </authorList>
    </citation>
    <scope>NUCLEOTIDE SEQUENCE [LARGE SCALE GENOMIC DNA]</scope>
    <source>
        <strain evidence="2 3">Cm c5</strain>
    </source>
</reference>
<dbReference type="EMBL" id="CP012159">
    <property type="protein sequence ID" value="AKT40719.1"/>
    <property type="molecule type" value="Genomic_DNA"/>
</dbReference>
<dbReference type="PANTHER" id="PTHR46438">
    <property type="entry name" value="ALPHA/BETA-HYDROLASES SUPERFAMILY PROTEIN"/>
    <property type="match status" value="1"/>
</dbReference>
<organism evidence="2 3">
    <name type="scientific">Chondromyces crocatus</name>
    <dbReference type="NCBI Taxonomy" id="52"/>
    <lineage>
        <taxon>Bacteria</taxon>
        <taxon>Pseudomonadati</taxon>
        <taxon>Myxococcota</taxon>
        <taxon>Polyangia</taxon>
        <taxon>Polyangiales</taxon>
        <taxon>Polyangiaceae</taxon>
        <taxon>Chondromyces</taxon>
    </lineage>
</organism>
<dbReference type="InterPro" id="IPR029058">
    <property type="entry name" value="AB_hydrolase_fold"/>
</dbReference>
<evidence type="ECO:0000313" key="3">
    <source>
        <dbReference type="Proteomes" id="UP000067626"/>
    </source>
</evidence>
<keyword evidence="3" id="KW-1185">Reference proteome</keyword>
<dbReference type="Proteomes" id="UP000067626">
    <property type="component" value="Chromosome"/>
</dbReference>
<evidence type="ECO:0000259" key="1">
    <source>
        <dbReference type="Pfam" id="PF00561"/>
    </source>
</evidence>
<sequence length="300" mass="33068">MVAVKEDRLRLGRTAPQATTSRVLDHVVRDVTASGVRMRVLEAGADTSPALVLIHDFLTSRLAFEDIIGPLSTRFHVLAPDLPGFGESEKPSAARYAYGIEAFAEAIADLIAAFGVGRAHLCGHSLGGAVAITLAAEHPELVQRLVVEDSLCYPFPMGMRRKLPLVPVIGGIFFKQLWGRALFRSFFRDEIYGRHATFPAARVERHYELFNGPSARESAHAVLRAGLDARPVVARLTRIATPTLVVWGRDDRLFPAVSAQRLAREIPGARLEIMDAGHSPHEERPREFVALLTQFLEGRR</sequence>
<feature type="domain" description="AB hydrolase-1" evidence="1">
    <location>
        <begin position="49"/>
        <end position="285"/>
    </location>
</feature>
<protein>
    <recommendedName>
        <fullName evidence="1">AB hydrolase-1 domain-containing protein</fullName>
    </recommendedName>
</protein>
<dbReference type="SUPFAM" id="SSF53474">
    <property type="entry name" value="alpha/beta-Hydrolases"/>
    <property type="match status" value="1"/>
</dbReference>
<dbReference type="PRINTS" id="PR00412">
    <property type="entry name" value="EPOXHYDRLASE"/>
</dbReference>
<dbReference type="KEGG" id="ccro:CMC5_048750"/>
<dbReference type="STRING" id="52.CMC5_048750"/>
<proteinExistence type="predicted"/>